<evidence type="ECO:0000256" key="2">
    <source>
        <dbReference type="ARBA" id="ARBA00022723"/>
    </source>
</evidence>
<keyword evidence="3" id="KW-0677">Repeat</keyword>
<feature type="domain" description="C2H2-type" evidence="10">
    <location>
        <begin position="1"/>
        <end position="28"/>
    </location>
</feature>
<dbReference type="InterPro" id="IPR013087">
    <property type="entry name" value="Znf_C2H2_type"/>
</dbReference>
<dbReference type="GO" id="GO:0008270">
    <property type="term" value="F:zinc ion binding"/>
    <property type="evidence" value="ECO:0007669"/>
    <property type="project" value="UniProtKB-KW"/>
</dbReference>
<keyword evidence="7" id="KW-0804">Transcription</keyword>
<feature type="non-terminal residue" evidence="11">
    <location>
        <position position="1"/>
    </location>
</feature>
<keyword evidence="5" id="KW-0862">Zinc</keyword>
<evidence type="ECO:0000256" key="6">
    <source>
        <dbReference type="ARBA" id="ARBA00023015"/>
    </source>
</evidence>
<feature type="non-terminal residue" evidence="11">
    <location>
        <position position="56"/>
    </location>
</feature>
<dbReference type="Pfam" id="PF13894">
    <property type="entry name" value="zf-C2H2_4"/>
    <property type="match status" value="1"/>
</dbReference>
<keyword evidence="6" id="KW-0805">Transcription regulation</keyword>
<dbReference type="EMBL" id="KK821104">
    <property type="protein sequence ID" value="KFQ40135.1"/>
    <property type="molecule type" value="Genomic_DNA"/>
</dbReference>
<evidence type="ECO:0000256" key="5">
    <source>
        <dbReference type="ARBA" id="ARBA00022833"/>
    </source>
</evidence>
<protein>
    <submittedName>
        <fullName evidence="11">Zinc finger protein 3</fullName>
    </submittedName>
</protein>
<evidence type="ECO:0000256" key="3">
    <source>
        <dbReference type="ARBA" id="ARBA00022737"/>
    </source>
</evidence>
<reference evidence="11 12" key="1">
    <citation type="submission" date="2014-04" db="EMBL/GenBank/DDBJ databases">
        <title>Genome evolution of avian class.</title>
        <authorList>
            <person name="Zhang G."/>
            <person name="Li C."/>
        </authorList>
    </citation>
    <scope>NUCLEOTIDE SEQUENCE [LARGE SCALE GENOMIC DNA]</scope>
    <source>
        <strain evidence="11">BGI_N332</strain>
    </source>
</reference>
<evidence type="ECO:0000313" key="11">
    <source>
        <dbReference type="EMBL" id="KFQ40135.1"/>
    </source>
</evidence>
<evidence type="ECO:0000256" key="4">
    <source>
        <dbReference type="ARBA" id="ARBA00022771"/>
    </source>
</evidence>
<accession>A0A091SIN8</accession>
<dbReference type="GO" id="GO:0005634">
    <property type="term" value="C:nucleus"/>
    <property type="evidence" value="ECO:0007669"/>
    <property type="project" value="UniProtKB-SubCell"/>
</dbReference>
<proteinExistence type="predicted"/>
<evidence type="ECO:0000256" key="7">
    <source>
        <dbReference type="ARBA" id="ARBA00023163"/>
    </source>
</evidence>
<gene>
    <name evidence="11" type="ORF">N332_00741</name>
</gene>
<feature type="domain" description="C2H2-type" evidence="10">
    <location>
        <begin position="29"/>
        <end position="56"/>
    </location>
</feature>
<dbReference type="InterPro" id="IPR050826">
    <property type="entry name" value="Krueppel_C2H2_ZnFinger"/>
</dbReference>
<evidence type="ECO:0000256" key="1">
    <source>
        <dbReference type="ARBA" id="ARBA00004123"/>
    </source>
</evidence>
<name>A0A091SIN8_9AVES</name>
<dbReference type="Gene3D" id="3.30.160.60">
    <property type="entry name" value="Classic Zinc Finger"/>
    <property type="match status" value="2"/>
</dbReference>
<dbReference type="PANTHER" id="PTHR24377">
    <property type="entry name" value="IP01015P-RELATED"/>
    <property type="match status" value="1"/>
</dbReference>
<dbReference type="Proteomes" id="UP000053369">
    <property type="component" value="Unassembled WGS sequence"/>
</dbReference>
<evidence type="ECO:0000313" key="12">
    <source>
        <dbReference type="Proteomes" id="UP000053369"/>
    </source>
</evidence>
<dbReference type="FunFam" id="3.30.160.60:FF:000052">
    <property type="entry name" value="zinc finger protein 546 isoform X1"/>
    <property type="match status" value="1"/>
</dbReference>
<dbReference type="PROSITE" id="PS50157">
    <property type="entry name" value="ZINC_FINGER_C2H2_2"/>
    <property type="match status" value="2"/>
</dbReference>
<dbReference type="PROSITE" id="PS00028">
    <property type="entry name" value="ZINC_FINGER_C2H2_1"/>
    <property type="match status" value="2"/>
</dbReference>
<keyword evidence="8" id="KW-0539">Nucleus</keyword>
<dbReference type="AlphaFoldDB" id="A0A091SIN8"/>
<evidence type="ECO:0000259" key="10">
    <source>
        <dbReference type="PROSITE" id="PS50157"/>
    </source>
</evidence>
<dbReference type="FunFam" id="3.30.160.60:FF:000099">
    <property type="entry name" value="Zinc finger protein 79"/>
    <property type="match status" value="1"/>
</dbReference>
<dbReference type="SUPFAM" id="SSF57667">
    <property type="entry name" value="beta-beta-alpha zinc fingers"/>
    <property type="match status" value="1"/>
</dbReference>
<evidence type="ECO:0000256" key="8">
    <source>
        <dbReference type="ARBA" id="ARBA00023242"/>
    </source>
</evidence>
<sequence length="56" mass="6284">YKCMQCGKTFSCISALTQHQAVHCGERVFECANCGDRFTCSSSLILHYKTHKGEKP</sequence>
<organism evidence="11 12">
    <name type="scientific">Mesitornis unicolor</name>
    <name type="common">brown roatelo</name>
    <dbReference type="NCBI Taxonomy" id="54374"/>
    <lineage>
        <taxon>Eukaryota</taxon>
        <taxon>Metazoa</taxon>
        <taxon>Chordata</taxon>
        <taxon>Craniata</taxon>
        <taxon>Vertebrata</taxon>
        <taxon>Euteleostomi</taxon>
        <taxon>Archelosauria</taxon>
        <taxon>Archosauria</taxon>
        <taxon>Dinosauria</taxon>
        <taxon>Saurischia</taxon>
        <taxon>Theropoda</taxon>
        <taxon>Coelurosauria</taxon>
        <taxon>Aves</taxon>
        <taxon>Neognathae</taxon>
        <taxon>Neoaves</taxon>
        <taxon>Columbimorphae</taxon>
        <taxon>Mesitornithiformes</taxon>
        <taxon>Mesitornithidae</taxon>
        <taxon>Mesitornis</taxon>
    </lineage>
</organism>
<keyword evidence="4 9" id="KW-0863">Zinc-finger</keyword>
<keyword evidence="2" id="KW-0479">Metal-binding</keyword>
<evidence type="ECO:0000256" key="9">
    <source>
        <dbReference type="PROSITE-ProRule" id="PRU00042"/>
    </source>
</evidence>
<comment type="subcellular location">
    <subcellularLocation>
        <location evidence="1">Nucleus</location>
    </subcellularLocation>
</comment>
<dbReference type="InterPro" id="IPR036236">
    <property type="entry name" value="Znf_C2H2_sf"/>
</dbReference>
<dbReference type="SMART" id="SM00355">
    <property type="entry name" value="ZnF_C2H2"/>
    <property type="match status" value="2"/>
</dbReference>
<keyword evidence="12" id="KW-1185">Reference proteome</keyword>